<organism evidence="4 5">
    <name type="scientific">Corchorus olitorius</name>
    <dbReference type="NCBI Taxonomy" id="93759"/>
    <lineage>
        <taxon>Eukaryota</taxon>
        <taxon>Viridiplantae</taxon>
        <taxon>Streptophyta</taxon>
        <taxon>Embryophyta</taxon>
        <taxon>Tracheophyta</taxon>
        <taxon>Spermatophyta</taxon>
        <taxon>Magnoliopsida</taxon>
        <taxon>eudicotyledons</taxon>
        <taxon>Gunneridae</taxon>
        <taxon>Pentapetalae</taxon>
        <taxon>rosids</taxon>
        <taxon>malvids</taxon>
        <taxon>Malvales</taxon>
        <taxon>Malvaceae</taxon>
        <taxon>Grewioideae</taxon>
        <taxon>Apeibeae</taxon>
        <taxon>Corchorus</taxon>
    </lineage>
</organism>
<dbReference type="Pfam" id="PF24053">
    <property type="entry name" value="DUF7356"/>
    <property type="match status" value="1"/>
</dbReference>
<feature type="region of interest" description="Disordered" evidence="1">
    <location>
        <begin position="1"/>
        <end position="339"/>
    </location>
</feature>
<gene>
    <name evidence="4" type="ORF">COLO4_10690</name>
</gene>
<evidence type="ECO:0000256" key="2">
    <source>
        <dbReference type="SAM" id="Phobius"/>
    </source>
</evidence>
<keyword evidence="2" id="KW-0472">Membrane</keyword>
<keyword evidence="5" id="KW-1185">Reference proteome</keyword>
<feature type="compositionally biased region" description="Basic and acidic residues" evidence="1">
    <location>
        <begin position="227"/>
        <end position="301"/>
    </location>
</feature>
<evidence type="ECO:0000313" key="5">
    <source>
        <dbReference type="Proteomes" id="UP000187203"/>
    </source>
</evidence>
<protein>
    <recommendedName>
        <fullName evidence="3">DUF7356 domain-containing protein</fullName>
    </recommendedName>
</protein>
<feature type="compositionally biased region" description="Basic and acidic residues" evidence="1">
    <location>
        <begin position="158"/>
        <end position="201"/>
    </location>
</feature>
<feature type="domain" description="DUF7356" evidence="3">
    <location>
        <begin position="345"/>
        <end position="416"/>
    </location>
</feature>
<feature type="compositionally biased region" description="Basic and acidic residues" evidence="1">
    <location>
        <begin position="99"/>
        <end position="135"/>
    </location>
</feature>
<accession>A0A1R3K7B9</accession>
<feature type="transmembrane region" description="Helical" evidence="2">
    <location>
        <begin position="449"/>
        <end position="468"/>
    </location>
</feature>
<feature type="region of interest" description="Disordered" evidence="1">
    <location>
        <begin position="489"/>
        <end position="553"/>
    </location>
</feature>
<reference evidence="5" key="1">
    <citation type="submission" date="2013-09" db="EMBL/GenBank/DDBJ databases">
        <title>Corchorus olitorius genome sequencing.</title>
        <authorList>
            <person name="Alam M."/>
            <person name="Haque M.S."/>
            <person name="Islam M.S."/>
            <person name="Emdad E.M."/>
            <person name="Islam M.M."/>
            <person name="Ahmed B."/>
            <person name="Halim A."/>
            <person name="Hossen Q.M.M."/>
            <person name="Hossain M.Z."/>
            <person name="Ahmed R."/>
            <person name="Khan M.M."/>
            <person name="Islam R."/>
            <person name="Rashid M.M."/>
            <person name="Khan S.A."/>
            <person name="Rahman M.S."/>
            <person name="Alam M."/>
            <person name="Yahiya A.S."/>
            <person name="Khan M.S."/>
            <person name="Azam M.S."/>
            <person name="Haque T."/>
            <person name="Lashkar M.Z.H."/>
            <person name="Akhand A.I."/>
            <person name="Morshed G."/>
            <person name="Roy S."/>
            <person name="Uddin K.S."/>
            <person name="Rabeya T."/>
            <person name="Hossain A.S."/>
            <person name="Chowdhury A."/>
            <person name="Snigdha A.R."/>
            <person name="Mortoza M.S."/>
            <person name="Matin S.A."/>
            <person name="Hoque S.M.E."/>
            <person name="Islam M.K."/>
            <person name="Roy D.K."/>
            <person name="Haider R."/>
            <person name="Moosa M.M."/>
            <person name="Elias S.M."/>
            <person name="Hasan A.M."/>
            <person name="Jahan S."/>
            <person name="Shafiuddin M."/>
            <person name="Mahmood N."/>
            <person name="Shommy N.S."/>
        </authorList>
    </citation>
    <scope>NUCLEOTIDE SEQUENCE [LARGE SCALE GENOMIC DNA]</scope>
    <source>
        <strain evidence="5">cv. O-4</strain>
    </source>
</reference>
<evidence type="ECO:0000259" key="3">
    <source>
        <dbReference type="Pfam" id="PF24053"/>
    </source>
</evidence>
<dbReference type="OrthoDB" id="1936430at2759"/>
<dbReference type="PANTHER" id="PTHR34200">
    <property type="entry name" value="DENTIN SIALOPHOSPHOPROTEIN-LIKE ISOFORM X1"/>
    <property type="match status" value="1"/>
</dbReference>
<keyword evidence="2" id="KW-1133">Transmembrane helix</keyword>
<evidence type="ECO:0000256" key="1">
    <source>
        <dbReference type="SAM" id="MobiDB-lite"/>
    </source>
</evidence>
<comment type="caution">
    <text evidence="4">The sequence shown here is derived from an EMBL/GenBank/DDBJ whole genome shotgun (WGS) entry which is preliminary data.</text>
</comment>
<feature type="compositionally biased region" description="Basic and acidic residues" evidence="1">
    <location>
        <begin position="308"/>
        <end position="332"/>
    </location>
</feature>
<dbReference type="AlphaFoldDB" id="A0A1R3K7B9"/>
<keyword evidence="2" id="KW-0812">Transmembrane</keyword>
<dbReference type="EMBL" id="AWUE01014570">
    <property type="protein sequence ID" value="OMP02981.1"/>
    <property type="molecule type" value="Genomic_DNA"/>
</dbReference>
<feature type="compositionally biased region" description="Polar residues" evidence="1">
    <location>
        <begin position="43"/>
        <end position="97"/>
    </location>
</feature>
<name>A0A1R3K7B9_9ROSI</name>
<dbReference type="STRING" id="93759.A0A1R3K7B9"/>
<dbReference type="InterPro" id="IPR055780">
    <property type="entry name" value="DUF7356"/>
</dbReference>
<sequence>MNVSEEAVRSRHPKKVSSLSSESDPKGNVNGNTILDQKVDDTVNPNGGNDVSKSVTDSIGVNNGGDQSNGLGKDIQSVTGKSTVNQQSDSNGGENLQKNGKESSDGGKKDGEIVHKVQEGSDVEAEGKKGSEKESQNVSNGQEGANVGAKGTSDGEEEGKSMHNVKESSNLEDKGKINDAREGENVHKDQKGSKVEEEAKTGGENGGEIGNKGQEGANVEAKGVMYGEKESKNMHKDQEASNVVDKGKKDGEKDSEIVHKSQEGLNLEDKGKADGKKEAETKGKLAREKEDNNVNNVDKEPNIQAEGKINDAEKEKPGDSLDPKGVTKEKNSAQDSVLSLPTRKDGFHVEECDLNMCMDKNERFSACLRVPGNDCAGLSLLIQNKGKGPLSITISAPAFVHLEKTEVELQEKEDKKDGSGECNLDFKQFMVQNSAEAYVTILSQTPTTAFIFVVAVLILVSGWMWVSFRRRQLARSGLKYQKLDMELPISGKGKTEPDGKGKTEPDVEDGWDNSWADNWDDEEAPMTPSKPVTPRLSSKGLASRRSSKEGWKD</sequence>
<dbReference type="PANTHER" id="PTHR34200:SF8">
    <property type="entry name" value="TRANSMEMBRANE PROTEIN"/>
    <property type="match status" value="1"/>
</dbReference>
<feature type="compositionally biased region" description="Basic and acidic residues" evidence="1">
    <location>
        <begin position="493"/>
        <end position="505"/>
    </location>
</feature>
<proteinExistence type="predicted"/>
<dbReference type="Proteomes" id="UP000187203">
    <property type="component" value="Unassembled WGS sequence"/>
</dbReference>
<evidence type="ECO:0000313" key="4">
    <source>
        <dbReference type="EMBL" id="OMP02981.1"/>
    </source>
</evidence>